<dbReference type="InterPro" id="IPR050569">
    <property type="entry name" value="TAAR"/>
</dbReference>
<dbReference type="SUPFAM" id="SSF81321">
    <property type="entry name" value="Family A G protein-coupled receptor-like"/>
    <property type="match status" value="2"/>
</dbReference>
<feature type="region of interest" description="Disordered" evidence="10">
    <location>
        <begin position="372"/>
        <end position="449"/>
    </location>
</feature>
<reference evidence="13" key="2">
    <citation type="submission" date="2015-06" db="UniProtKB">
        <authorList>
            <consortium name="EnsemblMetazoa"/>
        </authorList>
    </citation>
    <scope>IDENTIFICATION</scope>
</reference>
<feature type="domain" description="G-protein coupled receptors family 1 profile" evidence="12">
    <location>
        <begin position="243"/>
        <end position="510"/>
    </location>
</feature>
<feature type="transmembrane region" description="Helical" evidence="11">
    <location>
        <begin position="272"/>
        <end position="300"/>
    </location>
</feature>
<feature type="domain" description="G-protein coupled receptors family 1 profile" evidence="12">
    <location>
        <begin position="22"/>
        <end position="59"/>
    </location>
</feature>
<evidence type="ECO:0000256" key="4">
    <source>
        <dbReference type="ARBA" id="ARBA00022692"/>
    </source>
</evidence>
<evidence type="ECO:0000256" key="6">
    <source>
        <dbReference type="ARBA" id="ARBA00023040"/>
    </source>
</evidence>
<feature type="transmembrane region" description="Helical" evidence="11">
    <location>
        <begin position="489"/>
        <end position="512"/>
    </location>
</feature>
<organism evidence="13 14">
    <name type="scientific">Tetranychus urticae</name>
    <name type="common">Two-spotted spider mite</name>
    <dbReference type="NCBI Taxonomy" id="32264"/>
    <lineage>
        <taxon>Eukaryota</taxon>
        <taxon>Metazoa</taxon>
        <taxon>Ecdysozoa</taxon>
        <taxon>Arthropoda</taxon>
        <taxon>Chelicerata</taxon>
        <taxon>Arachnida</taxon>
        <taxon>Acari</taxon>
        <taxon>Acariformes</taxon>
        <taxon>Trombidiformes</taxon>
        <taxon>Prostigmata</taxon>
        <taxon>Eleutherengona</taxon>
        <taxon>Raphignathae</taxon>
        <taxon>Tetranychoidea</taxon>
        <taxon>Tetranychidae</taxon>
        <taxon>Tetranychus</taxon>
    </lineage>
</organism>
<evidence type="ECO:0000256" key="11">
    <source>
        <dbReference type="SAM" id="Phobius"/>
    </source>
</evidence>
<evidence type="ECO:0000313" key="14">
    <source>
        <dbReference type="Proteomes" id="UP000015104"/>
    </source>
</evidence>
<name>T1L366_TETUR</name>
<feature type="transmembrane region" description="Helical" evidence="11">
    <location>
        <begin position="232"/>
        <end position="251"/>
    </location>
</feature>
<evidence type="ECO:0000256" key="1">
    <source>
        <dbReference type="ARBA" id="ARBA00004651"/>
    </source>
</evidence>
<keyword evidence="6" id="KW-0297">G-protein coupled receptor</keyword>
<keyword evidence="8" id="KW-0675">Receptor</keyword>
<dbReference type="InterPro" id="IPR017452">
    <property type="entry name" value="GPCR_Rhodpsn_7TM"/>
</dbReference>
<proteinExistence type="inferred from homology"/>
<keyword evidence="5 11" id="KW-1133">Transmembrane helix</keyword>
<sequence length="724" mass="79463">MFTLFVVQTVLSAFAATSGLLFNGYILSVLIWQKRIQNANNLFLLNLAIVDILFCLTVLFGNTSLSIFIGSNLSSLPSSSLSSPILVLTSLSASSSPIISASSNSEQNSFQPTVEQEQPPPTPPWMLDDHGNLNQINKPSYTDALISNSELVKQRVDLSPTFRAPSSNEQTDSPFELPNTISADVSPSIIPTASEGETISAASSSSISPSSSSWIIVPTPFSLLSLVTNFQGYLWTAFPIIFVWTVAGLTIDKYIAISFPLHYSRLISTRRATLALLMAWLMGLTLAFPPLLSAGCSYTYSLYRSSATITCDTSSYPWFGLVYIVIYILFSILLPLLAITICNFHILLIAEDHRHRIITAIYEITLRAGGGGGSSNAKSTGVTATSLSPGSPPTVSPLPSSPISPLPTNPPPHNPINTCTLESCPPVPLSQSNPTGSSGKSRSAESLSRRRGKDAFLPVTQLVGSLLLFTTPHYIIFCLESLDKIFIDPYIISLVTLCLTLMPTINAYIYGVKSRLIRTTFKRLLHRYLYKQDVSLEIERRLSLRSQGSQNSLFRSHNGRRNSCPILVQTSPRVRSDFWFTFGSSSNNNTLTTTTTTIHNNNNNNYGKLGANWSPTFLVNYGHPSISIQYPSHFNPAHQNYNYYPILRRQSLCIMENASGSNNNVNLCNNSTSNDSENLKSGLTYPTHRVFNQQSLFPFNRLLAIDSVVKLSPIEEQTATSDNV</sequence>
<feature type="region of interest" description="Disordered" evidence="10">
    <location>
        <begin position="99"/>
        <end position="122"/>
    </location>
</feature>
<evidence type="ECO:0000256" key="3">
    <source>
        <dbReference type="ARBA" id="ARBA00022475"/>
    </source>
</evidence>
<dbReference type="InterPro" id="IPR000276">
    <property type="entry name" value="GPCR_Rhodpsn"/>
</dbReference>
<keyword evidence="7 11" id="KW-0472">Membrane</keyword>
<evidence type="ECO:0000256" key="7">
    <source>
        <dbReference type="ARBA" id="ARBA00023136"/>
    </source>
</evidence>
<dbReference type="GO" id="GO:0005886">
    <property type="term" value="C:plasma membrane"/>
    <property type="evidence" value="ECO:0007669"/>
    <property type="project" value="UniProtKB-SubCell"/>
</dbReference>
<dbReference type="OrthoDB" id="6159456at2759"/>
<dbReference type="KEGG" id="tut:107369899"/>
<keyword evidence="14" id="KW-1185">Reference proteome</keyword>
<dbReference type="PROSITE" id="PS50262">
    <property type="entry name" value="G_PROTEIN_RECEP_F1_2"/>
    <property type="match status" value="2"/>
</dbReference>
<dbReference type="EMBL" id="CAEY01001012">
    <property type="status" value="NOT_ANNOTATED_CDS"/>
    <property type="molecule type" value="Genomic_DNA"/>
</dbReference>
<dbReference type="PANTHER" id="PTHR24249:SF406">
    <property type="entry name" value="G-PROTEIN COUPLED RECEPTORS FAMILY 1 PROFILE DOMAIN-CONTAINING PROTEIN"/>
    <property type="match status" value="1"/>
</dbReference>
<gene>
    <name evidence="13" type="primary">107369899</name>
</gene>
<dbReference type="PRINTS" id="PR00237">
    <property type="entry name" value="GPCRRHODOPSN"/>
</dbReference>
<feature type="compositionally biased region" description="Polar residues" evidence="10">
    <location>
        <begin position="429"/>
        <end position="446"/>
    </location>
</feature>
<evidence type="ECO:0000259" key="12">
    <source>
        <dbReference type="PROSITE" id="PS50262"/>
    </source>
</evidence>
<accession>T1L366</accession>
<dbReference type="Proteomes" id="UP000015104">
    <property type="component" value="Unassembled WGS sequence"/>
</dbReference>
<dbReference type="PANTHER" id="PTHR24249">
    <property type="entry name" value="HISTAMINE RECEPTOR-RELATED G-PROTEIN COUPLED RECEPTOR"/>
    <property type="match status" value="1"/>
</dbReference>
<dbReference type="AlphaFoldDB" id="T1L366"/>
<feature type="transmembrane region" description="Helical" evidence="11">
    <location>
        <begin position="6"/>
        <end position="32"/>
    </location>
</feature>
<dbReference type="HOGENOM" id="CLU_455868_0_0_1"/>
<dbReference type="Gene3D" id="1.20.1070.10">
    <property type="entry name" value="Rhodopsin 7-helix transmembrane proteins"/>
    <property type="match status" value="2"/>
</dbReference>
<evidence type="ECO:0000256" key="10">
    <source>
        <dbReference type="SAM" id="MobiDB-lite"/>
    </source>
</evidence>
<feature type="transmembrane region" description="Helical" evidence="11">
    <location>
        <begin position="455"/>
        <end position="477"/>
    </location>
</feature>
<evidence type="ECO:0000313" key="13">
    <source>
        <dbReference type="EnsemblMetazoa" id="tetur35g00400.1"/>
    </source>
</evidence>
<feature type="transmembrane region" description="Helical" evidence="11">
    <location>
        <begin position="44"/>
        <end position="69"/>
    </location>
</feature>
<dbReference type="CDD" id="cd00637">
    <property type="entry name" value="7tm_classA_rhodopsin-like"/>
    <property type="match status" value="1"/>
</dbReference>
<evidence type="ECO:0000256" key="2">
    <source>
        <dbReference type="ARBA" id="ARBA00010663"/>
    </source>
</evidence>
<dbReference type="Pfam" id="PF00001">
    <property type="entry name" value="7tm_1"/>
    <property type="match status" value="1"/>
</dbReference>
<keyword evidence="3" id="KW-1003">Cell membrane</keyword>
<feature type="compositionally biased region" description="Pro residues" evidence="10">
    <location>
        <begin position="390"/>
        <end position="414"/>
    </location>
</feature>
<evidence type="ECO:0000256" key="8">
    <source>
        <dbReference type="ARBA" id="ARBA00023170"/>
    </source>
</evidence>
<protein>
    <recommendedName>
        <fullName evidence="12">G-protein coupled receptors family 1 profile domain-containing protein</fullName>
    </recommendedName>
</protein>
<keyword evidence="9" id="KW-0807">Transducer</keyword>
<dbReference type="EnsemblMetazoa" id="tetur35g00400.1">
    <property type="protein sequence ID" value="tetur35g00400.1"/>
    <property type="gene ID" value="tetur35g00400"/>
</dbReference>
<feature type="transmembrane region" description="Helical" evidence="11">
    <location>
        <begin position="320"/>
        <end position="348"/>
    </location>
</feature>
<dbReference type="eggNOG" id="KOG3656">
    <property type="taxonomic scope" value="Eukaryota"/>
</dbReference>
<dbReference type="OMA" id="MPTINAY"/>
<feature type="compositionally biased region" description="Low complexity" evidence="10">
    <location>
        <begin position="99"/>
        <end position="117"/>
    </location>
</feature>
<comment type="similarity">
    <text evidence="2">Belongs to the G-protein coupled receptor 1 family.</text>
</comment>
<evidence type="ECO:0000256" key="9">
    <source>
        <dbReference type="ARBA" id="ARBA00023224"/>
    </source>
</evidence>
<keyword evidence="4 11" id="KW-0812">Transmembrane</keyword>
<comment type="subcellular location">
    <subcellularLocation>
        <location evidence="1">Cell membrane</location>
        <topology evidence="1">Multi-pass membrane protein</topology>
    </subcellularLocation>
</comment>
<reference evidence="14" key="1">
    <citation type="submission" date="2011-08" db="EMBL/GenBank/DDBJ databases">
        <authorList>
            <person name="Rombauts S."/>
        </authorList>
    </citation>
    <scope>NUCLEOTIDE SEQUENCE</scope>
    <source>
        <strain evidence="14">London</strain>
    </source>
</reference>
<dbReference type="GO" id="GO:0004930">
    <property type="term" value="F:G protein-coupled receptor activity"/>
    <property type="evidence" value="ECO:0007669"/>
    <property type="project" value="UniProtKB-KW"/>
</dbReference>
<evidence type="ECO:0000256" key="5">
    <source>
        <dbReference type="ARBA" id="ARBA00022989"/>
    </source>
</evidence>